<dbReference type="SMART" id="SM00943">
    <property type="entry name" value="Prim-Pol"/>
    <property type="match status" value="1"/>
</dbReference>
<dbReference type="AlphaFoldDB" id="A0LBR3"/>
<dbReference type="InterPro" id="IPR025048">
    <property type="entry name" value="DUF3987"/>
</dbReference>
<keyword evidence="3" id="KW-1185">Reference proteome</keyword>
<dbReference type="InterPro" id="IPR014819">
    <property type="entry name" value="PriCT_2"/>
</dbReference>
<dbReference type="KEGG" id="mgm:Mmc1_2915"/>
<dbReference type="eggNOG" id="COG3598">
    <property type="taxonomic scope" value="Bacteria"/>
</dbReference>
<name>A0LBR3_MAGMM</name>
<dbReference type="Pfam" id="PF08707">
    <property type="entry name" value="PriCT_2"/>
    <property type="match status" value="1"/>
</dbReference>
<dbReference type="InterPro" id="IPR015330">
    <property type="entry name" value="DNA_primase/pol_bifunc_N"/>
</dbReference>
<dbReference type="EMBL" id="CP000471">
    <property type="protein sequence ID" value="ABK45406.1"/>
    <property type="molecule type" value="Genomic_DNA"/>
</dbReference>
<reference evidence="3" key="1">
    <citation type="journal article" date="2009" name="Appl. Environ. Microbiol.">
        <title>Complete genome sequence of the chemolithoautotrophic marine magnetotactic coccus strain MC-1.</title>
        <authorList>
            <person name="Schubbe S."/>
            <person name="Williams T.J."/>
            <person name="Xie G."/>
            <person name="Kiss H.E."/>
            <person name="Brettin T.S."/>
            <person name="Martinez D."/>
            <person name="Ross C.A."/>
            <person name="Schuler D."/>
            <person name="Cox B.L."/>
            <person name="Nealson K.H."/>
            <person name="Bazylinski D.A."/>
        </authorList>
    </citation>
    <scope>NUCLEOTIDE SEQUENCE [LARGE SCALE GENOMIC DNA]</scope>
    <source>
        <strain evidence="3">ATCC BAA-1437 / JCM 17883 / MC-1</strain>
    </source>
</reference>
<dbReference type="CDD" id="cd04859">
    <property type="entry name" value="Prim_Pol"/>
    <property type="match status" value="1"/>
</dbReference>
<proteinExistence type="predicted"/>
<accession>A0LBR3</accession>
<dbReference type="OrthoDB" id="9763644at2"/>
<dbReference type="HOGENOM" id="CLU_021302_0_0_5"/>
<reference evidence="2 3" key="2">
    <citation type="journal article" date="2012" name="Int. J. Syst. Evol. Microbiol.">
        <title>Magnetococcus marinus gen. nov., sp. nov., a marine, magnetotactic bacterium that represents a novel lineage (Magnetococcaceae fam. nov.; Magnetococcales ord. nov.) at the base of the Alphaproteobacteria.</title>
        <authorList>
            <person name="Bazylinski D.A."/>
            <person name="Williams T.J."/>
            <person name="Lefevre C.T."/>
            <person name="Berg R.J."/>
            <person name="Zhang C.L."/>
            <person name="Bowser S.S."/>
            <person name="Dean A.J."/>
            <person name="Beveridge T.J."/>
        </authorList>
    </citation>
    <scope>NUCLEOTIDE SEQUENCE [LARGE SCALE GENOMIC DNA]</scope>
    <source>
        <strain evidence="3">ATCC BAA-1437 / JCM 17883 / MC-1</strain>
    </source>
</reference>
<dbReference type="Pfam" id="PF09250">
    <property type="entry name" value="Prim-Pol"/>
    <property type="match status" value="1"/>
</dbReference>
<gene>
    <name evidence="2" type="ordered locus">Mmc1_2915</name>
</gene>
<dbReference type="RefSeq" id="WP_011714472.1">
    <property type="nucleotide sequence ID" value="NC_008576.1"/>
</dbReference>
<organism evidence="2 3">
    <name type="scientific">Magnetococcus marinus (strain ATCC BAA-1437 / JCM 17883 / MC-1)</name>
    <dbReference type="NCBI Taxonomy" id="156889"/>
    <lineage>
        <taxon>Bacteria</taxon>
        <taxon>Pseudomonadati</taxon>
        <taxon>Pseudomonadota</taxon>
        <taxon>Magnetococcia</taxon>
        <taxon>Magnetococcales</taxon>
        <taxon>Magnetococcaceae</taxon>
        <taxon>Magnetococcus</taxon>
    </lineage>
</organism>
<dbReference type="SUPFAM" id="SSF56747">
    <property type="entry name" value="Prim-pol domain"/>
    <property type="match status" value="1"/>
</dbReference>
<dbReference type="GO" id="GO:0016817">
    <property type="term" value="F:hydrolase activity, acting on acid anhydrides"/>
    <property type="evidence" value="ECO:0007669"/>
    <property type="project" value="InterPro"/>
</dbReference>
<protein>
    <recommendedName>
        <fullName evidence="1">DNA primase/polymerase bifunctional N-terminal domain-containing protein</fullName>
    </recommendedName>
</protein>
<evidence type="ECO:0000259" key="1">
    <source>
        <dbReference type="SMART" id="SM00943"/>
    </source>
</evidence>
<sequence>MNENYMETCGEKLVAAGFQILPIAPGKKYPGSYHQGKWSPYKGWNKHAERATTALELQVWKQWPGAGIGVPGGQVAGIDIDVADESVSLQLEQLAMRLFGETKAVRIGRAPKRLLVYRTDTPFKGIKKHPLEVLCLGQQFVAYAIHPDTGHPYQWINQELTDLKIEDLPVITEQQAHHFIEQGLALLPVEMRPARLEARGDSCNSYSAISTVISHSQAGTYEAVADAMRFISNADLPYDDWMRIGMAIKGALGDAGEVLFAEWSASSAKNIAQETFKAWSGFKPTIIGAGTIYHLAGQSGWKPDSSTILNPANLQPNGPHPAAGLLAKISKPVEPEDGKAPQPPFLEGPEWDPTDVDGALGMLVQHMVSTATRPQPILAVGNALCALGALMGRRYRTETNLRSNLYVVGIADSGAGKNHSREVVIELFLKAGFLEYLGGNRIASSAGLLRAVHEHPAILFQQDEFGMFLQAAADRLRSPRHITDILDLMTEFYSSASTTFLGPEYANPDKKGRKDIVQPCLCVYGTTTPVLFWSALKSANVADGSLARFLILKSQDDYPDLERENVVKPMPDKLAQLVKSIADGGCVGSGNLAGVLNGPETLIEPMVVPMDHGARVLFKALESQVMGKLRDSRATLWSPVLARVWENAAKVALIKAVSANPTEPVIREVDALWSIALVRHSVNEMIRDVEQHIADNQTEQNHKRILSIIKKAGPGGVTMAGLSQKARFVDRRCRLEILQTLVESGQVSEVKIPGKTKISTLYRMA</sequence>
<feature type="domain" description="DNA primase/polymerase bifunctional N-terminal" evidence="1">
    <location>
        <begin position="10"/>
        <end position="172"/>
    </location>
</feature>
<dbReference type="Pfam" id="PF13148">
    <property type="entry name" value="DUF3987"/>
    <property type="match status" value="1"/>
</dbReference>
<evidence type="ECO:0000313" key="2">
    <source>
        <dbReference type="EMBL" id="ABK45406.1"/>
    </source>
</evidence>
<evidence type="ECO:0000313" key="3">
    <source>
        <dbReference type="Proteomes" id="UP000002586"/>
    </source>
</evidence>
<dbReference type="STRING" id="156889.Mmc1_2915"/>
<dbReference type="Proteomes" id="UP000002586">
    <property type="component" value="Chromosome"/>
</dbReference>